<dbReference type="Proteomes" id="UP001519363">
    <property type="component" value="Unassembled WGS sequence"/>
</dbReference>
<dbReference type="Pfam" id="PF14011">
    <property type="entry name" value="ESX-1_EspG"/>
    <property type="match status" value="1"/>
</dbReference>
<evidence type="ECO:0000256" key="1">
    <source>
        <dbReference type="ARBA" id="ARBA00004496"/>
    </source>
</evidence>
<keyword evidence="7" id="KW-1185">Reference proteome</keyword>
<evidence type="ECO:0000256" key="5">
    <source>
        <dbReference type="SAM" id="MobiDB-lite"/>
    </source>
</evidence>
<name>A0ABS5ACZ5_9PSEU</name>
<accession>A0ABS5ACZ5</accession>
<dbReference type="EMBL" id="JAGIOO010000001">
    <property type="protein sequence ID" value="MBP2474446.1"/>
    <property type="molecule type" value="Genomic_DNA"/>
</dbReference>
<evidence type="ECO:0008006" key="8">
    <source>
        <dbReference type="Google" id="ProtNLM"/>
    </source>
</evidence>
<comment type="subcellular location">
    <subcellularLocation>
        <location evidence="1">Cytoplasm</location>
    </subcellularLocation>
</comment>
<reference evidence="6 7" key="1">
    <citation type="submission" date="2021-03" db="EMBL/GenBank/DDBJ databases">
        <title>Sequencing the genomes of 1000 actinobacteria strains.</title>
        <authorList>
            <person name="Klenk H.-P."/>
        </authorList>
    </citation>
    <scope>NUCLEOTIDE SEQUENCE [LARGE SCALE GENOMIC DNA]</scope>
    <source>
        <strain evidence="6 7">DSM 44580</strain>
    </source>
</reference>
<evidence type="ECO:0000256" key="3">
    <source>
        <dbReference type="ARBA" id="ARBA00022490"/>
    </source>
</evidence>
<proteinExistence type="inferred from homology"/>
<evidence type="ECO:0000256" key="4">
    <source>
        <dbReference type="ARBA" id="ARBA00023186"/>
    </source>
</evidence>
<protein>
    <recommendedName>
        <fullName evidence="8">ESX secretion-associated protein EspG</fullName>
    </recommendedName>
</protein>
<comment type="caution">
    <text evidence="6">The sequence shown here is derived from an EMBL/GenBank/DDBJ whole genome shotgun (WGS) entry which is preliminary data.</text>
</comment>
<keyword evidence="3" id="KW-0963">Cytoplasm</keyword>
<comment type="similarity">
    <text evidence="2">Belongs to the EspG family.</text>
</comment>
<feature type="region of interest" description="Disordered" evidence="5">
    <location>
        <begin position="247"/>
        <end position="272"/>
    </location>
</feature>
<evidence type="ECO:0000313" key="7">
    <source>
        <dbReference type="Proteomes" id="UP001519363"/>
    </source>
</evidence>
<sequence length="272" mass="28806">MTEFTLTAAAVDLLWRRLDLGPMPLAVRVPPQAHTEEDLAAQSPEVDAELCGKGLLLRGGVHPELVSLLRMLARPEHEVDARLFLEQPVRALAASAGDEAALVVLAEDSWRVRLLEPTGLVHAVLGLLPDRPPGTGESVSLPSALLTEAAASGDPEAFEAFLAGAGVARAAVVGLMLRDPVDFGQFGVAAVDPAGRRRRAERVVAFHDTAYGRYLVEEHKAADGTAWTTISPADTRRLHGQLTTLSAELDQSPRPARSPAAAVSSPGLPRTP</sequence>
<evidence type="ECO:0000313" key="6">
    <source>
        <dbReference type="EMBL" id="MBP2474446.1"/>
    </source>
</evidence>
<gene>
    <name evidence="6" type="ORF">JOF53_003318</name>
</gene>
<organism evidence="6 7">
    <name type="scientific">Crossiella equi</name>
    <dbReference type="NCBI Taxonomy" id="130796"/>
    <lineage>
        <taxon>Bacteria</taxon>
        <taxon>Bacillati</taxon>
        <taxon>Actinomycetota</taxon>
        <taxon>Actinomycetes</taxon>
        <taxon>Pseudonocardiales</taxon>
        <taxon>Pseudonocardiaceae</taxon>
        <taxon>Crossiella</taxon>
    </lineage>
</organism>
<keyword evidence="4" id="KW-0143">Chaperone</keyword>
<feature type="compositionally biased region" description="Low complexity" evidence="5">
    <location>
        <begin position="252"/>
        <end position="266"/>
    </location>
</feature>
<dbReference type="RefSeq" id="WP_086780300.1">
    <property type="nucleotide sequence ID" value="NZ_JAGIOO010000001.1"/>
</dbReference>
<evidence type="ECO:0000256" key="2">
    <source>
        <dbReference type="ARBA" id="ARBA00006411"/>
    </source>
</evidence>
<dbReference type="InterPro" id="IPR025734">
    <property type="entry name" value="EspG"/>
</dbReference>